<dbReference type="Proteomes" id="UP000054047">
    <property type="component" value="Unassembled WGS sequence"/>
</dbReference>
<dbReference type="EMBL" id="KN789327">
    <property type="protein sequence ID" value="KIH43076.1"/>
    <property type="molecule type" value="Genomic_DNA"/>
</dbReference>
<dbReference type="AlphaFoldDB" id="A0A0C2FDE7"/>
<gene>
    <name evidence="1" type="ORF">ANCDUO_26927</name>
</gene>
<reference evidence="1 2" key="1">
    <citation type="submission" date="2013-12" db="EMBL/GenBank/DDBJ databases">
        <title>Draft genome of the parsitic nematode Ancylostoma duodenale.</title>
        <authorList>
            <person name="Mitreva M."/>
        </authorList>
    </citation>
    <scope>NUCLEOTIDE SEQUENCE [LARGE SCALE GENOMIC DNA]</scope>
    <source>
        <strain evidence="1 2">Zhejiang</strain>
    </source>
</reference>
<name>A0A0C2FDE7_9BILA</name>
<accession>A0A0C2FDE7</accession>
<protein>
    <recommendedName>
        <fullName evidence="3">Tc1-like transposase DDE domain-containing protein</fullName>
    </recommendedName>
</protein>
<keyword evidence="2" id="KW-1185">Reference proteome</keyword>
<evidence type="ECO:0000313" key="1">
    <source>
        <dbReference type="EMBL" id="KIH43076.1"/>
    </source>
</evidence>
<dbReference type="InterPro" id="IPR036397">
    <property type="entry name" value="RNaseH_sf"/>
</dbReference>
<evidence type="ECO:0008006" key="3">
    <source>
        <dbReference type="Google" id="ProtNLM"/>
    </source>
</evidence>
<organism evidence="1 2">
    <name type="scientific">Ancylostoma duodenale</name>
    <dbReference type="NCBI Taxonomy" id="51022"/>
    <lineage>
        <taxon>Eukaryota</taxon>
        <taxon>Metazoa</taxon>
        <taxon>Ecdysozoa</taxon>
        <taxon>Nematoda</taxon>
        <taxon>Chromadorea</taxon>
        <taxon>Rhabditida</taxon>
        <taxon>Rhabditina</taxon>
        <taxon>Rhabditomorpha</taxon>
        <taxon>Strongyloidea</taxon>
        <taxon>Ancylostomatidae</taxon>
        <taxon>Ancylostomatinae</taxon>
        <taxon>Ancylostoma</taxon>
    </lineage>
</organism>
<evidence type="ECO:0000313" key="2">
    <source>
        <dbReference type="Proteomes" id="UP000054047"/>
    </source>
</evidence>
<proteinExistence type="predicted"/>
<sequence>MKNHLLSWVTKNYENAHWILQQDGAPAHLAKSTQGWCLANMTDASKWPANSPDLNVLYFSICAILEQKACQKKHTSIQALRKCLKKAGTKFRKITAGRDAGIS</sequence>
<dbReference type="GO" id="GO:0003676">
    <property type="term" value="F:nucleic acid binding"/>
    <property type="evidence" value="ECO:0007669"/>
    <property type="project" value="InterPro"/>
</dbReference>
<dbReference type="OrthoDB" id="7951431at2759"/>
<dbReference type="Gene3D" id="3.30.420.10">
    <property type="entry name" value="Ribonuclease H-like superfamily/Ribonuclease H"/>
    <property type="match status" value="1"/>
</dbReference>